<dbReference type="Proteomes" id="UP000032871">
    <property type="component" value="Unassembled WGS sequence"/>
</dbReference>
<proteinExistence type="predicted"/>
<evidence type="ECO:0000313" key="1">
    <source>
        <dbReference type="EMBL" id="EFU68358.1"/>
    </source>
</evidence>
<sequence>MGVNLVECGLKVRCNFEVFFHFKRLFGEGDFFAFALTNQAFRRNIARDLVT</sequence>
<keyword evidence="2" id="KW-1185">Reference proteome</keyword>
<evidence type="ECO:0000313" key="2">
    <source>
        <dbReference type="Proteomes" id="UP000032871"/>
    </source>
</evidence>
<protein>
    <submittedName>
        <fullName evidence="1">Uncharacterized protein</fullName>
    </submittedName>
</protein>
<dbReference type="AlphaFoldDB" id="E6KVP9"/>
<accession>E6KVP9</accession>
<dbReference type="EMBL" id="AEPS01000002">
    <property type="protein sequence ID" value="EFU68358.1"/>
    <property type="molecule type" value="Genomic_DNA"/>
</dbReference>
<dbReference type="HOGENOM" id="CLU_3094764_0_0_6"/>
<name>E6KVP9_9PAST</name>
<comment type="caution">
    <text evidence="1">The sequence shown here is derived from an EMBL/GenBank/DDBJ whole genome shotgun (WGS) entry which is preliminary data.</text>
</comment>
<gene>
    <name evidence="1" type="ORF">HMPREF9064_0231</name>
</gene>
<reference evidence="1 2" key="1">
    <citation type="submission" date="2010-12" db="EMBL/GenBank/DDBJ databases">
        <authorList>
            <person name="Muzny D."/>
            <person name="Qin X."/>
            <person name="Deng J."/>
            <person name="Jiang H."/>
            <person name="Liu Y."/>
            <person name="Qu J."/>
            <person name="Song X.-Z."/>
            <person name="Zhang L."/>
            <person name="Thornton R."/>
            <person name="Coyle M."/>
            <person name="Francisco L."/>
            <person name="Jackson L."/>
            <person name="Javaid M."/>
            <person name="Korchina V."/>
            <person name="Kovar C."/>
            <person name="Mata R."/>
            <person name="Mathew T."/>
            <person name="Ngo R."/>
            <person name="Nguyen L."/>
            <person name="Nguyen N."/>
            <person name="Okwuonu G."/>
            <person name="Ongeri F."/>
            <person name="Pham C."/>
            <person name="Simmons D."/>
            <person name="Wilczek-Boney K."/>
            <person name="Hale W."/>
            <person name="Jakkamsetti A."/>
            <person name="Pham P."/>
            <person name="Ruth R."/>
            <person name="San Lucas F."/>
            <person name="Warren J."/>
            <person name="Zhang J."/>
            <person name="Zhao Z."/>
            <person name="Zhou C."/>
            <person name="Zhu D."/>
            <person name="Lee S."/>
            <person name="Bess C."/>
            <person name="Blankenburg K."/>
            <person name="Forbes L."/>
            <person name="Fu Q."/>
            <person name="Gubbala S."/>
            <person name="Hirani K."/>
            <person name="Jayaseelan J.C."/>
            <person name="Lara F."/>
            <person name="Munidasa M."/>
            <person name="Palculict T."/>
            <person name="Patil S."/>
            <person name="Pu L.-L."/>
            <person name="Saada N."/>
            <person name="Tang L."/>
            <person name="Weissenberger G."/>
            <person name="Zhu Y."/>
            <person name="Hemphill L."/>
            <person name="Shang Y."/>
            <person name="Youmans B."/>
            <person name="Ayvaz T."/>
            <person name="Ross M."/>
            <person name="Santibanez J."/>
            <person name="Aqrawi P."/>
            <person name="Gross S."/>
            <person name="Joshi V."/>
            <person name="Fowler G."/>
            <person name="Nazareth L."/>
            <person name="Reid J."/>
            <person name="Worley K."/>
            <person name="Petrosino J."/>
            <person name="Highlander S."/>
            <person name="Gibbs R."/>
        </authorList>
    </citation>
    <scope>NUCLEOTIDE SEQUENCE [LARGE SCALE GENOMIC DNA]</scope>
    <source>
        <strain evidence="1 2">ATCC 33393</strain>
    </source>
</reference>
<organism evidence="1 2">
    <name type="scientific">Aggregatibacter segnis ATCC 33393</name>
    <dbReference type="NCBI Taxonomy" id="888057"/>
    <lineage>
        <taxon>Bacteria</taxon>
        <taxon>Pseudomonadati</taxon>
        <taxon>Pseudomonadota</taxon>
        <taxon>Gammaproteobacteria</taxon>
        <taxon>Pasteurellales</taxon>
        <taxon>Pasteurellaceae</taxon>
        <taxon>Aggregatibacter</taxon>
    </lineage>
</organism>